<dbReference type="PANTHER" id="PTHR30504:SF4">
    <property type="entry name" value="GLUCANS BIOSYNTHESIS PROTEIN G"/>
    <property type="match status" value="1"/>
</dbReference>
<reference evidence="8" key="1">
    <citation type="submission" date="2019-06" db="EMBL/GenBank/DDBJ databases">
        <title>Complete genome sequence of Methylogaea oryzae strain JCM16910.</title>
        <authorList>
            <person name="Asakawa S."/>
        </authorList>
    </citation>
    <scope>NUCLEOTIDE SEQUENCE</scope>
    <source>
        <strain evidence="8">E10</strain>
    </source>
</reference>
<evidence type="ECO:0000256" key="2">
    <source>
        <dbReference type="ARBA" id="ARBA00005001"/>
    </source>
</evidence>
<evidence type="ECO:0000256" key="6">
    <source>
        <dbReference type="SAM" id="MobiDB-lite"/>
    </source>
</evidence>
<gene>
    <name evidence="8" type="primary">opgG</name>
    <name evidence="8" type="ORF">MoryE10_28080</name>
</gene>
<dbReference type="EMBL" id="AP019782">
    <property type="protein sequence ID" value="BBL72202.1"/>
    <property type="molecule type" value="Genomic_DNA"/>
</dbReference>
<dbReference type="Pfam" id="PF04349">
    <property type="entry name" value="MdoG"/>
    <property type="match status" value="1"/>
</dbReference>
<comment type="pathway">
    <text evidence="2">Glycan metabolism; osmoregulated periplasmic glucan (OPG) biosynthesis.</text>
</comment>
<dbReference type="PANTHER" id="PTHR30504">
    <property type="entry name" value="GLUCANS BIOSYNTHESIS PROTEIN"/>
    <property type="match status" value="1"/>
</dbReference>
<feature type="compositionally biased region" description="Basic and acidic residues" evidence="6">
    <location>
        <begin position="1"/>
        <end position="14"/>
    </location>
</feature>
<sequence>MAFAQPREDAHKGEAANPSSPFGMGELEQRAKKLAAKPFTKDEGDLPDFLSNMDSEHYRDIHFKPEKSLWREERLPFQVQLFHRGYMYKDRVAVNLVSGGQVQPVPYSSDFFDFGQNLFPAAPPPTVSYAGVRFHYPLRKGDGQEDVAVFLGASAFRAVGMGQVYGLSARGLAIDTGLPKAEEVPVFKEFWVEKPAPNADKLTVYALLDSPSATGAFRFVLRPGLATTIDVNSRVYFRKNVDRLGVAPLTSMYFHGENTDRFIDDFRPEVHDSDGLLMARNSGEWTWRSLNNPRQLRISVLKDISPKGFGLMQRDRAFDHYQDLDARYQQRSSLWVEPLGDWGAGSVYLIEIPSEAEKYDNIVAFWVSDQPALKGQERVFNYRLHYLLDSSLEPDGGRVVSTRVGLQAAGSNKRRFAVDFVGDELKYFSDKAAVEAELSASSGKISDVAVTRNSETGGWRLSFVLEPAVDKDVVDLRAYLKSGGEVLSETWLYQWSAK</sequence>
<dbReference type="GO" id="GO:0051274">
    <property type="term" value="P:beta-glucan biosynthetic process"/>
    <property type="evidence" value="ECO:0007669"/>
    <property type="project" value="TreeGrafter"/>
</dbReference>
<evidence type="ECO:0000256" key="3">
    <source>
        <dbReference type="ARBA" id="ARBA00009284"/>
    </source>
</evidence>
<evidence type="ECO:0000256" key="1">
    <source>
        <dbReference type="ARBA" id="ARBA00004418"/>
    </source>
</evidence>
<evidence type="ECO:0000256" key="5">
    <source>
        <dbReference type="ARBA" id="ARBA00022764"/>
    </source>
</evidence>
<keyword evidence="9" id="KW-1185">Reference proteome</keyword>
<proteinExistence type="inferred from homology"/>
<dbReference type="AlphaFoldDB" id="A0A8D4VR62"/>
<feature type="region of interest" description="Disordered" evidence="6">
    <location>
        <begin position="1"/>
        <end position="27"/>
    </location>
</feature>
<evidence type="ECO:0000313" key="9">
    <source>
        <dbReference type="Proteomes" id="UP000824988"/>
    </source>
</evidence>
<comment type="subcellular location">
    <subcellularLocation>
        <location evidence="1">Periplasm</location>
    </subcellularLocation>
</comment>
<dbReference type="PIRSF" id="PIRSF006281">
    <property type="entry name" value="MdoG"/>
    <property type="match status" value="1"/>
</dbReference>
<organism evidence="8 9">
    <name type="scientific">Methylogaea oryzae</name>
    <dbReference type="NCBI Taxonomy" id="1295382"/>
    <lineage>
        <taxon>Bacteria</taxon>
        <taxon>Pseudomonadati</taxon>
        <taxon>Pseudomonadota</taxon>
        <taxon>Gammaproteobacteria</taxon>
        <taxon>Methylococcales</taxon>
        <taxon>Methylococcaceae</taxon>
        <taxon>Methylogaea</taxon>
    </lineage>
</organism>
<dbReference type="Proteomes" id="UP000824988">
    <property type="component" value="Chromosome"/>
</dbReference>
<evidence type="ECO:0000256" key="4">
    <source>
        <dbReference type="ARBA" id="ARBA00022729"/>
    </source>
</evidence>
<evidence type="ECO:0000313" key="8">
    <source>
        <dbReference type="EMBL" id="BBL72202.1"/>
    </source>
</evidence>
<comment type="similarity">
    <text evidence="3">Belongs to the OpgD/OpgG family.</text>
</comment>
<dbReference type="InterPro" id="IPR014438">
    <property type="entry name" value="Glucan_biosyn_MdoG/MdoD"/>
</dbReference>
<keyword evidence="5" id="KW-0574">Periplasm</keyword>
<dbReference type="InterPro" id="IPR007444">
    <property type="entry name" value="Glucan_biosyn_MdoG_C"/>
</dbReference>
<dbReference type="GO" id="GO:0030288">
    <property type="term" value="C:outer membrane-bounded periplasmic space"/>
    <property type="evidence" value="ECO:0007669"/>
    <property type="project" value="TreeGrafter"/>
</dbReference>
<name>A0A8D4VR62_9GAMM</name>
<keyword evidence="4" id="KW-0732">Signal</keyword>
<evidence type="ECO:0000259" key="7">
    <source>
        <dbReference type="Pfam" id="PF04349"/>
    </source>
</evidence>
<feature type="domain" description="Glucan biosynthesis periplasmic MdoG C-terminal" evidence="7">
    <location>
        <begin position="22"/>
        <end position="495"/>
    </location>
</feature>
<accession>A0A8D4VR62</accession>
<dbReference type="FunFam" id="2.70.98.10:FF:000001">
    <property type="entry name" value="Glucans biosynthesis protein G"/>
    <property type="match status" value="1"/>
</dbReference>
<dbReference type="KEGG" id="moz:MoryE10_28080"/>
<protein>
    <submittedName>
        <fullName evidence="8">Glucans biosynthesis protein G</fullName>
    </submittedName>
</protein>